<evidence type="ECO:0000313" key="1">
    <source>
        <dbReference type="EMBL" id="KRN24458.1"/>
    </source>
</evidence>
<dbReference type="Pfam" id="PF06115">
    <property type="entry name" value="DUF956"/>
    <property type="match status" value="1"/>
</dbReference>
<name>A0A0R2FHW9_9LACO</name>
<dbReference type="EMBL" id="AYZJ01000023">
    <property type="protein sequence ID" value="KRN24458.1"/>
    <property type="molecule type" value="Genomic_DNA"/>
</dbReference>
<gene>
    <name evidence="1" type="ORF">FC75_GL001260</name>
</gene>
<dbReference type="PATRIC" id="fig|1423730.4.peg.1317"/>
<keyword evidence="2" id="KW-1185">Reference proteome</keyword>
<reference evidence="1 2" key="1">
    <citation type="journal article" date="2015" name="Genome Announc.">
        <title>Expanding the biotechnology potential of lactobacilli through comparative genomics of 213 strains and associated genera.</title>
        <authorList>
            <person name="Sun Z."/>
            <person name="Harris H.M."/>
            <person name="McCann A."/>
            <person name="Guo C."/>
            <person name="Argimon S."/>
            <person name="Zhang W."/>
            <person name="Yang X."/>
            <person name="Jeffery I.B."/>
            <person name="Cooney J.C."/>
            <person name="Kagawa T.F."/>
            <person name="Liu W."/>
            <person name="Song Y."/>
            <person name="Salvetti E."/>
            <person name="Wrobel A."/>
            <person name="Rasinkangas P."/>
            <person name="Parkhill J."/>
            <person name="Rea M.C."/>
            <person name="O'Sullivan O."/>
            <person name="Ritari J."/>
            <person name="Douillard F.P."/>
            <person name="Paul Ross R."/>
            <person name="Yang R."/>
            <person name="Briner A.E."/>
            <person name="Felis G.E."/>
            <person name="de Vos W.M."/>
            <person name="Barrangou R."/>
            <person name="Klaenhammer T.R."/>
            <person name="Caufield P.W."/>
            <person name="Cui Y."/>
            <person name="Zhang H."/>
            <person name="O'Toole P.W."/>
        </authorList>
    </citation>
    <scope>NUCLEOTIDE SEQUENCE [LARGE SCALE GENOMIC DNA]</scope>
    <source>
        <strain evidence="1 2">DSM 22697</strain>
    </source>
</reference>
<evidence type="ECO:0008006" key="3">
    <source>
        <dbReference type="Google" id="ProtNLM"/>
    </source>
</evidence>
<comment type="caution">
    <text evidence="1">The sequence shown here is derived from an EMBL/GenBank/DDBJ whole genome shotgun (WGS) entry which is preliminary data.</text>
</comment>
<sequence length="136" mass="15811">MQQPVKSINTKVDLTVDATSYMGIADYGKMMIGDRGLEWYADKNVQKYIQIPWGEVTFVEVTVMFKGKYIPRFTVHTKTSSNFPFATRDPKRTLRAIRVYVDPKNLVQSRTFLKILGGYLRNIKSRYFTKDKQAKD</sequence>
<dbReference type="InterPro" id="IPR010360">
    <property type="entry name" value="DUF956"/>
</dbReference>
<dbReference type="OrthoDB" id="1646215at2"/>
<dbReference type="AlphaFoldDB" id="A0A0R2FHW9"/>
<dbReference type="RefSeq" id="WP_054661316.1">
    <property type="nucleotide sequence ID" value="NZ_AYZJ01000023.1"/>
</dbReference>
<accession>A0A0R2FHW9</accession>
<dbReference type="STRING" id="1423730.FC75_GL001260"/>
<protein>
    <recommendedName>
        <fullName evidence="3">Regulator of the mannose operon, ManO</fullName>
    </recommendedName>
</protein>
<evidence type="ECO:0000313" key="2">
    <source>
        <dbReference type="Proteomes" id="UP000050865"/>
    </source>
</evidence>
<dbReference type="Proteomes" id="UP000050865">
    <property type="component" value="Unassembled WGS sequence"/>
</dbReference>
<proteinExistence type="predicted"/>
<dbReference type="PIRSF" id="PIRSF021265">
    <property type="entry name" value="DUF956"/>
    <property type="match status" value="1"/>
</dbReference>
<organism evidence="1 2">
    <name type="scientific">Lacticaseibacillus camelliae DSM 22697 = JCM 13995</name>
    <dbReference type="NCBI Taxonomy" id="1423730"/>
    <lineage>
        <taxon>Bacteria</taxon>
        <taxon>Bacillati</taxon>
        <taxon>Bacillota</taxon>
        <taxon>Bacilli</taxon>
        <taxon>Lactobacillales</taxon>
        <taxon>Lactobacillaceae</taxon>
        <taxon>Lacticaseibacillus</taxon>
    </lineage>
</organism>